<organism evidence="3 4">
    <name type="scientific">Amycolatopsis nalaikhensis</name>
    <dbReference type="NCBI Taxonomy" id="715472"/>
    <lineage>
        <taxon>Bacteria</taxon>
        <taxon>Bacillati</taxon>
        <taxon>Actinomycetota</taxon>
        <taxon>Actinomycetes</taxon>
        <taxon>Pseudonocardiales</taxon>
        <taxon>Pseudonocardiaceae</taxon>
        <taxon>Amycolatopsis</taxon>
    </lineage>
</organism>
<protein>
    <recommendedName>
        <fullName evidence="2">Peptidase M16 C-terminal domain-containing protein</fullName>
    </recommendedName>
</protein>
<keyword evidence="4" id="KW-1185">Reference proteome</keyword>
<name>A0ABY8XR01_9PSEU</name>
<dbReference type="SUPFAM" id="SSF63411">
    <property type="entry name" value="LuxS/MPP-like metallohydrolase"/>
    <property type="match status" value="1"/>
</dbReference>
<evidence type="ECO:0000256" key="1">
    <source>
        <dbReference type="SAM" id="MobiDB-lite"/>
    </source>
</evidence>
<evidence type="ECO:0000313" key="3">
    <source>
        <dbReference type="EMBL" id="WIV58052.1"/>
    </source>
</evidence>
<proteinExistence type="predicted"/>
<dbReference type="Pfam" id="PF05193">
    <property type="entry name" value="Peptidase_M16_C"/>
    <property type="match status" value="1"/>
</dbReference>
<gene>
    <name evidence="3" type="ORF">QP939_05095</name>
</gene>
<dbReference type="EMBL" id="CP127173">
    <property type="protein sequence ID" value="WIV58052.1"/>
    <property type="molecule type" value="Genomic_DNA"/>
</dbReference>
<accession>A0ABY8XR01</accession>
<dbReference type="InterPro" id="IPR007863">
    <property type="entry name" value="Peptidase_M16_C"/>
</dbReference>
<dbReference type="InterPro" id="IPR011249">
    <property type="entry name" value="Metalloenz_LuxS/M16"/>
</dbReference>
<evidence type="ECO:0000259" key="2">
    <source>
        <dbReference type="Pfam" id="PF05193"/>
    </source>
</evidence>
<feature type="domain" description="Peptidase M16 C-terminal" evidence="2">
    <location>
        <begin position="147"/>
        <end position="262"/>
    </location>
</feature>
<sequence length="345" mass="35636">MTAVLNCLPQPIATAWPAAAVYRSGIASGLAHVRVTLASAGAATPVAEAWKRAVVARPEWRGLAARTGGGVGTKVLAGSPALSFTVTEDRLGELLGFLDDTALTWADLDVTAAGRAGTPRLAARKLAAADGTGARPEGPLRTHVTVLADVDGTPEPLTIREKPAEAPVPGGGETHRAGTGDQTWYAVCWSLPPVDAGEAAAAELFLFAVAGAPFSPLYQALRDDLGITYGLRTSVQRRPGDARAWLELAFPTAREAEVRAAIERVLGHPGVGRWMENARNVLLSSVLAALDHGSGQADALAFGHLIGDPAHSWAVADHLGAGGLLDRVPSRLGTLATANVGSYQA</sequence>
<dbReference type="Proteomes" id="UP001227101">
    <property type="component" value="Chromosome"/>
</dbReference>
<dbReference type="RefSeq" id="WP_285455375.1">
    <property type="nucleotide sequence ID" value="NZ_CP127173.1"/>
</dbReference>
<dbReference type="Gene3D" id="3.30.830.10">
    <property type="entry name" value="Metalloenzyme, LuxS/M16 peptidase-like"/>
    <property type="match status" value="1"/>
</dbReference>
<evidence type="ECO:0000313" key="4">
    <source>
        <dbReference type="Proteomes" id="UP001227101"/>
    </source>
</evidence>
<reference evidence="3 4" key="1">
    <citation type="submission" date="2023-06" db="EMBL/GenBank/DDBJ databases">
        <authorList>
            <person name="Oyuntsetseg B."/>
            <person name="Kim S.B."/>
        </authorList>
    </citation>
    <scope>NUCLEOTIDE SEQUENCE [LARGE SCALE GENOMIC DNA]</scope>
    <source>
        <strain evidence="3 4">2-2</strain>
    </source>
</reference>
<feature type="region of interest" description="Disordered" evidence="1">
    <location>
        <begin position="154"/>
        <end position="177"/>
    </location>
</feature>